<name>A0A226D3I6_FOLCA</name>
<evidence type="ECO:0000256" key="6">
    <source>
        <dbReference type="ARBA" id="ARBA00023015"/>
    </source>
</evidence>
<evidence type="ECO:0000313" key="13">
    <source>
        <dbReference type="Proteomes" id="UP000198287"/>
    </source>
</evidence>
<dbReference type="Gene3D" id="3.30.160.60">
    <property type="entry name" value="Classic Zinc Finger"/>
    <property type="match status" value="11"/>
</dbReference>
<dbReference type="EMBL" id="LNIX01000043">
    <property type="protein sequence ID" value="OXA38816.1"/>
    <property type="molecule type" value="Genomic_DNA"/>
</dbReference>
<dbReference type="SUPFAM" id="SSF57667">
    <property type="entry name" value="beta-beta-alpha zinc fingers"/>
    <property type="match status" value="9"/>
</dbReference>
<dbReference type="SMART" id="SM00355">
    <property type="entry name" value="ZnF_C2H2"/>
    <property type="match status" value="19"/>
</dbReference>
<keyword evidence="7" id="KW-0238">DNA-binding</keyword>
<dbReference type="InterPro" id="IPR050589">
    <property type="entry name" value="Ikaros_C2H2-ZF"/>
</dbReference>
<keyword evidence="4 10" id="KW-0863">Zinc-finger</keyword>
<sequence length="628" mass="74203">MENKMIPQQCNIPRNTCPLKGQTPIKNGKTKNLYFCTDQNCDKSFALKGGLQSHLKRMHPPGSRLRSFKCDLCQKGFYTSHELDLHKNKTHSTLKPFGCSECEKSFKSQLGLKVHIWSHKGEKSFACPHCPKILSSYSNWRRHTYIHTRSDNARKKLSCPHDDCPAKYEYPYELKLHISQAHSTVIRARDHNCSTCSAAFFDKNKLRRHEDIHTRDPVKNHLICYFCPKRKAELCELAGHMRKHTQEKPYRCPLCRRSFSFLGNMTRHIFTHTKEKPFSCSVCEMRFSNQESLRTHVATHTREKRFFCKMCDYAAFHRTSVNTHVRRIHYRVNEFQCHMCPKRTKLGLGAHISSHTGERSFSCPHCPKMLSSYSNWRRHTHIHTKSDNDRKKLSCPHNDCNAKFEYPYELKLHISRTHSTLKRSRDHKCSTCSAAFFDRYKLCRHEDIHTRDPARNHLVCYFCPKRKAELWELAGHMRKHIEEKPYRCSLCKKSFSFMGNMNRHIFTHTKEKPFICSVCEMRFSVHDSLRKHVATHTREKRFSCKMCDYASFKRTVVSTHVRRIHYRVNELQCHLCPKRFFSNPELRAHLEGHSKVFFCDWWRGGEEGVPFVKEAFFFGNILWNNCAK</sequence>
<feature type="domain" description="C2H2-type" evidence="11">
    <location>
        <begin position="125"/>
        <end position="152"/>
    </location>
</feature>
<dbReference type="GO" id="GO:0008270">
    <property type="term" value="F:zinc ion binding"/>
    <property type="evidence" value="ECO:0007669"/>
    <property type="project" value="UniProtKB-KW"/>
</dbReference>
<dbReference type="GO" id="GO:0006357">
    <property type="term" value="P:regulation of transcription by RNA polymerase II"/>
    <property type="evidence" value="ECO:0007669"/>
    <property type="project" value="TreeGrafter"/>
</dbReference>
<keyword evidence="2" id="KW-0479">Metal-binding</keyword>
<keyword evidence="13" id="KW-1185">Reference proteome</keyword>
<evidence type="ECO:0000313" key="12">
    <source>
        <dbReference type="EMBL" id="OXA38816.1"/>
    </source>
</evidence>
<dbReference type="FunFam" id="3.30.160.60:FF:000100">
    <property type="entry name" value="Zinc finger 45-like"/>
    <property type="match status" value="1"/>
</dbReference>
<feature type="domain" description="C2H2-type" evidence="11">
    <location>
        <begin position="393"/>
        <end position="423"/>
    </location>
</feature>
<dbReference type="AlphaFoldDB" id="A0A226D3I6"/>
<evidence type="ECO:0000256" key="8">
    <source>
        <dbReference type="ARBA" id="ARBA00023163"/>
    </source>
</evidence>
<evidence type="ECO:0000259" key="11">
    <source>
        <dbReference type="PROSITE" id="PS50157"/>
    </source>
</evidence>
<dbReference type="FunFam" id="3.30.160.60:FF:000534">
    <property type="entry name" value="zinc finger protein 674"/>
    <property type="match status" value="1"/>
</dbReference>
<dbReference type="GO" id="GO:0005634">
    <property type="term" value="C:nucleus"/>
    <property type="evidence" value="ECO:0007669"/>
    <property type="project" value="UniProtKB-SubCell"/>
</dbReference>
<feature type="domain" description="C2H2-type" evidence="11">
    <location>
        <begin position="191"/>
        <end position="218"/>
    </location>
</feature>
<comment type="subcellular location">
    <subcellularLocation>
        <location evidence="1">Nucleus</location>
    </subcellularLocation>
</comment>
<gene>
    <name evidence="12" type="ORF">Fcan01_26442</name>
</gene>
<feature type="domain" description="C2H2-type" evidence="11">
    <location>
        <begin position="427"/>
        <end position="454"/>
    </location>
</feature>
<feature type="domain" description="C2H2-type" evidence="11">
    <location>
        <begin position="361"/>
        <end position="388"/>
    </location>
</feature>
<accession>A0A226D3I6</accession>
<dbReference type="FunFam" id="3.30.160.60:FF:002343">
    <property type="entry name" value="Zinc finger protein 33A"/>
    <property type="match status" value="1"/>
</dbReference>
<dbReference type="InterPro" id="IPR013087">
    <property type="entry name" value="Znf_C2H2_type"/>
</dbReference>
<dbReference type="Pfam" id="PF00096">
    <property type="entry name" value="zf-C2H2"/>
    <property type="match status" value="7"/>
</dbReference>
<feature type="domain" description="C2H2-type" evidence="11">
    <location>
        <begin position="97"/>
        <end position="124"/>
    </location>
</feature>
<feature type="domain" description="C2H2-type" evidence="11">
    <location>
        <begin position="68"/>
        <end position="96"/>
    </location>
</feature>
<feature type="domain" description="C2H2-type" evidence="11">
    <location>
        <begin position="514"/>
        <end position="541"/>
    </location>
</feature>
<evidence type="ECO:0000256" key="3">
    <source>
        <dbReference type="ARBA" id="ARBA00022737"/>
    </source>
</evidence>
<dbReference type="OMA" id="IHYRVNE"/>
<keyword evidence="8" id="KW-0804">Transcription</keyword>
<feature type="domain" description="C2H2-type" evidence="11">
    <location>
        <begin position="250"/>
        <end position="277"/>
    </location>
</feature>
<organism evidence="12 13">
    <name type="scientific">Folsomia candida</name>
    <name type="common">Springtail</name>
    <dbReference type="NCBI Taxonomy" id="158441"/>
    <lineage>
        <taxon>Eukaryota</taxon>
        <taxon>Metazoa</taxon>
        <taxon>Ecdysozoa</taxon>
        <taxon>Arthropoda</taxon>
        <taxon>Hexapoda</taxon>
        <taxon>Collembola</taxon>
        <taxon>Entomobryomorpha</taxon>
        <taxon>Isotomoidea</taxon>
        <taxon>Isotomidae</taxon>
        <taxon>Proisotominae</taxon>
        <taxon>Folsomia</taxon>
    </lineage>
</organism>
<evidence type="ECO:0000256" key="9">
    <source>
        <dbReference type="ARBA" id="ARBA00023242"/>
    </source>
</evidence>
<dbReference type="PANTHER" id="PTHR24404:SF114">
    <property type="entry name" value="KLUMPFUSS, ISOFORM B-RELATED"/>
    <property type="match status" value="1"/>
</dbReference>
<dbReference type="FunFam" id="3.30.160.60:FF:001485">
    <property type="entry name" value="Krueppel-related zinc finger protein"/>
    <property type="match status" value="1"/>
</dbReference>
<keyword evidence="5" id="KW-0862">Zinc</keyword>
<feature type="domain" description="C2H2-type" evidence="11">
    <location>
        <begin position="34"/>
        <end position="59"/>
    </location>
</feature>
<dbReference type="InterPro" id="IPR036236">
    <property type="entry name" value="Znf_C2H2_sf"/>
</dbReference>
<dbReference type="OrthoDB" id="6077919at2759"/>
<feature type="domain" description="C2H2-type" evidence="11">
    <location>
        <begin position="278"/>
        <end position="305"/>
    </location>
</feature>
<dbReference type="GO" id="GO:0000978">
    <property type="term" value="F:RNA polymerase II cis-regulatory region sequence-specific DNA binding"/>
    <property type="evidence" value="ECO:0007669"/>
    <property type="project" value="TreeGrafter"/>
</dbReference>
<feature type="domain" description="C2H2-type" evidence="11">
    <location>
        <begin position="486"/>
        <end position="513"/>
    </location>
</feature>
<feature type="domain" description="C2H2-type" evidence="11">
    <location>
        <begin position="222"/>
        <end position="249"/>
    </location>
</feature>
<proteinExistence type="predicted"/>
<evidence type="ECO:0000256" key="4">
    <source>
        <dbReference type="ARBA" id="ARBA00022771"/>
    </source>
</evidence>
<feature type="domain" description="C2H2-type" evidence="11">
    <location>
        <begin position="571"/>
        <end position="594"/>
    </location>
</feature>
<keyword evidence="3" id="KW-0677">Repeat</keyword>
<dbReference type="PANTHER" id="PTHR24404">
    <property type="entry name" value="ZINC FINGER PROTEIN"/>
    <property type="match status" value="1"/>
</dbReference>
<dbReference type="Pfam" id="PF13912">
    <property type="entry name" value="zf-C2H2_6"/>
    <property type="match status" value="1"/>
</dbReference>
<evidence type="ECO:0000256" key="5">
    <source>
        <dbReference type="ARBA" id="ARBA00022833"/>
    </source>
</evidence>
<dbReference type="GO" id="GO:0003700">
    <property type="term" value="F:DNA-binding transcription factor activity"/>
    <property type="evidence" value="ECO:0007669"/>
    <property type="project" value="TreeGrafter"/>
</dbReference>
<protein>
    <submittedName>
        <fullName evidence="12">Zinc finger protein 84</fullName>
    </submittedName>
</protein>
<reference evidence="12 13" key="1">
    <citation type="submission" date="2015-12" db="EMBL/GenBank/DDBJ databases">
        <title>The genome of Folsomia candida.</title>
        <authorList>
            <person name="Faddeeva A."/>
            <person name="Derks M.F."/>
            <person name="Anvar Y."/>
            <person name="Smit S."/>
            <person name="Van Straalen N."/>
            <person name="Roelofs D."/>
        </authorList>
    </citation>
    <scope>NUCLEOTIDE SEQUENCE [LARGE SCALE GENOMIC DNA]</scope>
    <source>
        <strain evidence="12 13">VU population</strain>
        <tissue evidence="12">Whole body</tissue>
    </source>
</reference>
<dbReference type="PROSITE" id="PS50157">
    <property type="entry name" value="ZINC_FINGER_C2H2_2"/>
    <property type="match status" value="15"/>
</dbReference>
<evidence type="ECO:0000256" key="1">
    <source>
        <dbReference type="ARBA" id="ARBA00004123"/>
    </source>
</evidence>
<dbReference type="Proteomes" id="UP000198287">
    <property type="component" value="Unassembled WGS sequence"/>
</dbReference>
<feature type="domain" description="C2H2-type" evidence="11">
    <location>
        <begin position="458"/>
        <end position="485"/>
    </location>
</feature>
<evidence type="ECO:0000256" key="10">
    <source>
        <dbReference type="PROSITE-ProRule" id="PRU00042"/>
    </source>
</evidence>
<keyword evidence="6" id="KW-0805">Transcription regulation</keyword>
<dbReference type="FunFam" id="3.30.160.60:FF:000110">
    <property type="entry name" value="Zinc finger protein-like"/>
    <property type="match status" value="1"/>
</dbReference>
<evidence type="ECO:0000256" key="2">
    <source>
        <dbReference type="ARBA" id="ARBA00022723"/>
    </source>
</evidence>
<comment type="caution">
    <text evidence="12">The sequence shown here is derived from an EMBL/GenBank/DDBJ whole genome shotgun (WGS) entry which is preliminary data.</text>
</comment>
<evidence type="ECO:0000256" key="7">
    <source>
        <dbReference type="ARBA" id="ARBA00023125"/>
    </source>
</evidence>
<keyword evidence="9" id="KW-0539">Nucleus</keyword>
<dbReference type="PROSITE" id="PS00028">
    <property type="entry name" value="ZINC_FINGER_C2H2_1"/>
    <property type="match status" value="13"/>
</dbReference>